<reference evidence="3 4" key="1">
    <citation type="journal article" date="2022" name="Res Sq">
        <title>Evolution of multicellular longitudinally dividing oral cavity symbionts (Neisseriaceae).</title>
        <authorList>
            <person name="Nyongesa S."/>
            <person name="Weber P."/>
            <person name="Bernet E."/>
            <person name="Pullido F."/>
            <person name="Nieckarz M."/>
            <person name="Delaby M."/>
            <person name="Nieves C."/>
            <person name="Viehboeck T."/>
            <person name="Krause N."/>
            <person name="Rivera-Millot A."/>
            <person name="Nakamura A."/>
            <person name="Vischer N."/>
            <person name="VanNieuwenhze M."/>
            <person name="Brun Y."/>
            <person name="Cava F."/>
            <person name="Bulgheresi S."/>
            <person name="Veyrier F."/>
        </authorList>
    </citation>
    <scope>NUCLEOTIDE SEQUENCE [LARGE SCALE GENOMIC DNA]</scope>
    <source>
        <strain evidence="3 4">SN4</strain>
    </source>
</reference>
<feature type="transmembrane region" description="Helical" evidence="1">
    <location>
        <begin position="82"/>
        <end position="101"/>
    </location>
</feature>
<dbReference type="Proteomes" id="UP000832011">
    <property type="component" value="Chromosome"/>
</dbReference>
<sequence>MVLQGIKRKIVQAISYEAIAVIMVSPLVAMLFGKSLTNAAGLSVFLSFLALFWNFAFNTLFEAWEIRQSQRERTLKRRVIHALGFEAGFAALVIPVVAYWLDISWQAALATNFGLMLFFMFYQFGFQWTFDKLFGVPRSAMVNH</sequence>
<gene>
    <name evidence="3" type="ORF">LVJ82_16070</name>
</gene>
<keyword evidence="4" id="KW-1185">Reference proteome</keyword>
<feature type="transmembrane region" description="Helical" evidence="1">
    <location>
        <begin position="107"/>
        <end position="124"/>
    </location>
</feature>
<evidence type="ECO:0000256" key="1">
    <source>
        <dbReference type="SAM" id="Phobius"/>
    </source>
</evidence>
<dbReference type="InterPro" id="IPR007896">
    <property type="entry name" value="BTP_bacteria"/>
</dbReference>
<evidence type="ECO:0000259" key="2">
    <source>
        <dbReference type="Pfam" id="PF05232"/>
    </source>
</evidence>
<keyword evidence="1" id="KW-1133">Transmembrane helix</keyword>
<feature type="domain" description="Chlorhexidine efflux transporter" evidence="2">
    <location>
        <begin position="73"/>
        <end position="135"/>
    </location>
</feature>
<protein>
    <submittedName>
        <fullName evidence="3">PACE efflux transporter</fullName>
    </submittedName>
</protein>
<evidence type="ECO:0000313" key="4">
    <source>
        <dbReference type="Proteomes" id="UP000832011"/>
    </source>
</evidence>
<dbReference type="InterPro" id="IPR058208">
    <property type="entry name" value="PACE"/>
</dbReference>
<dbReference type="RefSeq" id="WP_199822601.1">
    <property type="nucleotide sequence ID" value="NZ_CABKVG010000010.1"/>
</dbReference>
<dbReference type="EMBL" id="CP091511">
    <property type="protein sequence ID" value="UOO88944.1"/>
    <property type="molecule type" value="Genomic_DNA"/>
</dbReference>
<feature type="domain" description="Chlorhexidine efflux transporter" evidence="2">
    <location>
        <begin position="5"/>
        <end position="66"/>
    </location>
</feature>
<dbReference type="Pfam" id="PF05232">
    <property type="entry name" value="BTP"/>
    <property type="match status" value="2"/>
</dbReference>
<evidence type="ECO:0000313" key="3">
    <source>
        <dbReference type="EMBL" id="UOO88944.1"/>
    </source>
</evidence>
<feature type="transmembrane region" description="Helical" evidence="1">
    <location>
        <begin position="14"/>
        <end position="33"/>
    </location>
</feature>
<keyword evidence="1" id="KW-0812">Transmembrane</keyword>
<organism evidence="3 4">
    <name type="scientific">Vitreoscilla massiliensis</name>
    <dbReference type="NCBI Taxonomy" id="1689272"/>
    <lineage>
        <taxon>Bacteria</taxon>
        <taxon>Pseudomonadati</taxon>
        <taxon>Pseudomonadota</taxon>
        <taxon>Betaproteobacteria</taxon>
        <taxon>Neisseriales</taxon>
        <taxon>Neisseriaceae</taxon>
        <taxon>Vitreoscilla</taxon>
    </lineage>
</organism>
<proteinExistence type="predicted"/>
<name>A0ABY4DZI4_9NEIS</name>
<accession>A0ABY4DZI4</accession>
<keyword evidence="1" id="KW-0472">Membrane</keyword>
<dbReference type="NCBIfam" id="NF033664">
    <property type="entry name" value="PACE_transport"/>
    <property type="match status" value="1"/>
</dbReference>
<feature type="transmembrane region" description="Helical" evidence="1">
    <location>
        <begin position="39"/>
        <end position="61"/>
    </location>
</feature>